<proteinExistence type="predicted"/>
<protein>
    <submittedName>
        <fullName evidence="1">Uncharacterized protein</fullName>
    </submittedName>
</protein>
<dbReference type="EMBL" id="BMLM01000002">
    <property type="protein sequence ID" value="GGN89335.1"/>
    <property type="molecule type" value="Genomic_DNA"/>
</dbReference>
<dbReference type="RefSeq" id="WP_188718709.1">
    <property type="nucleotide sequence ID" value="NZ_BAABBD010000004.1"/>
</dbReference>
<dbReference type="Proteomes" id="UP000626982">
    <property type="component" value="Unassembled WGS sequence"/>
</dbReference>
<reference evidence="2" key="1">
    <citation type="journal article" date="2019" name="Int. J. Syst. Evol. Microbiol.">
        <title>The Global Catalogue of Microorganisms (GCM) 10K type strain sequencing project: providing services to taxonomists for standard genome sequencing and annotation.</title>
        <authorList>
            <consortium name="The Broad Institute Genomics Platform"/>
            <consortium name="The Broad Institute Genome Sequencing Center for Infectious Disease"/>
            <person name="Wu L."/>
            <person name="Ma J."/>
        </authorList>
    </citation>
    <scope>NUCLEOTIDE SEQUENCE [LARGE SCALE GENOMIC DNA]</scope>
    <source>
        <strain evidence="2">CGMCC 1.6960</strain>
    </source>
</reference>
<keyword evidence="2" id="KW-1185">Reference proteome</keyword>
<organism evidence="1 2">
    <name type="scientific">Agrococcus terreus</name>
    <dbReference type="NCBI Taxonomy" id="574649"/>
    <lineage>
        <taxon>Bacteria</taxon>
        <taxon>Bacillati</taxon>
        <taxon>Actinomycetota</taxon>
        <taxon>Actinomycetes</taxon>
        <taxon>Micrococcales</taxon>
        <taxon>Microbacteriaceae</taxon>
        <taxon>Agrococcus</taxon>
    </lineage>
</organism>
<evidence type="ECO:0000313" key="2">
    <source>
        <dbReference type="Proteomes" id="UP000626982"/>
    </source>
</evidence>
<comment type="caution">
    <text evidence="1">The sequence shown here is derived from an EMBL/GenBank/DDBJ whole genome shotgun (WGS) entry which is preliminary data.</text>
</comment>
<gene>
    <name evidence="1" type="ORF">GCM10010968_25880</name>
</gene>
<name>A0ABQ2KPQ7_9MICO</name>
<accession>A0ABQ2KPQ7</accession>
<evidence type="ECO:0000313" key="1">
    <source>
        <dbReference type="EMBL" id="GGN89335.1"/>
    </source>
</evidence>
<sequence length="236" mass="25758">MSNPAEELLNVFDHWSQARSVDPRSSLKAIRGLDREDQVDMHLRAFRAVSEIPQALDDMAAIGHEGKIEHFRPLVPIWMKLVIAQDLTWSAAVPHAHMLPSEPIGQLRSLSAILSLRSILDSESALPDMVVELRSRSSDLRSVLDQDESLPEFVATGLRHLLDQFDDLLAGDPTRKDVEGLWKATTAAAFSAQAGSKDPTKWQAAISRFAGEVTLQASASLVANAPALLLQLATGV</sequence>